<feature type="repeat" description="WD" evidence="10">
    <location>
        <begin position="670"/>
        <end position="711"/>
    </location>
</feature>
<proteinExistence type="inferred from homology"/>
<dbReference type="Pfam" id="PF12894">
    <property type="entry name" value="ANAPC4_WD40"/>
    <property type="match status" value="1"/>
</dbReference>
<evidence type="ECO:0000256" key="7">
    <source>
        <dbReference type="ARBA" id="ARBA00023242"/>
    </source>
</evidence>
<keyword evidence="6" id="KW-0862">Zinc</keyword>
<evidence type="ECO:0000256" key="2">
    <source>
        <dbReference type="ARBA" id="ARBA00022574"/>
    </source>
</evidence>
<keyword evidence="4" id="KW-0677">Repeat</keyword>
<keyword evidence="7" id="KW-0539">Nucleus</keyword>
<evidence type="ECO:0000313" key="14">
    <source>
        <dbReference type="Proteomes" id="UP000000305"/>
    </source>
</evidence>
<dbReference type="CDD" id="cd00200">
    <property type="entry name" value="WD40"/>
    <property type="match status" value="1"/>
</dbReference>
<dbReference type="Gene3D" id="2.130.10.10">
    <property type="entry name" value="YVTN repeat-like/Quinoprotein amine dehydrogenase"/>
    <property type="match status" value="1"/>
</dbReference>
<gene>
    <name evidence="13" type="ORF">DAPPUDRAFT_308939</name>
</gene>
<dbReference type="InterPro" id="IPR036322">
    <property type="entry name" value="WD40_repeat_dom_sf"/>
</dbReference>
<dbReference type="InParanoid" id="E9HAB6"/>
<keyword evidence="2 10" id="KW-0853">WD repeat</keyword>
<dbReference type="SMART" id="SM00184">
    <property type="entry name" value="RING"/>
    <property type="match status" value="1"/>
</dbReference>
<evidence type="ECO:0000313" key="13">
    <source>
        <dbReference type="EMBL" id="EFX71321.1"/>
    </source>
</evidence>
<dbReference type="PROSITE" id="PS50089">
    <property type="entry name" value="ZF_RING_2"/>
    <property type="match status" value="1"/>
</dbReference>
<evidence type="ECO:0000256" key="3">
    <source>
        <dbReference type="ARBA" id="ARBA00022723"/>
    </source>
</evidence>
<feature type="repeat" description="WD" evidence="10">
    <location>
        <begin position="582"/>
        <end position="613"/>
    </location>
</feature>
<dbReference type="eggNOG" id="KOG2177">
    <property type="taxonomic scope" value="Eukaryota"/>
</dbReference>
<dbReference type="InterPro" id="IPR045183">
    <property type="entry name" value="Ebi-like"/>
</dbReference>
<feature type="domain" description="RING-type" evidence="12">
    <location>
        <begin position="12"/>
        <end position="60"/>
    </location>
</feature>
<dbReference type="InterPro" id="IPR015943">
    <property type="entry name" value="WD40/YVTN_repeat-like_dom_sf"/>
</dbReference>
<dbReference type="STRING" id="6669.E9HAB6"/>
<evidence type="ECO:0000256" key="5">
    <source>
        <dbReference type="ARBA" id="ARBA00022771"/>
    </source>
</evidence>
<keyword evidence="14" id="KW-1185">Reference proteome</keyword>
<evidence type="ECO:0000256" key="4">
    <source>
        <dbReference type="ARBA" id="ARBA00022737"/>
    </source>
</evidence>
<keyword evidence="3" id="KW-0479">Metal-binding</keyword>
<dbReference type="GO" id="GO:0003714">
    <property type="term" value="F:transcription corepressor activity"/>
    <property type="evidence" value="ECO:0000318"/>
    <property type="project" value="GO_Central"/>
</dbReference>
<evidence type="ECO:0000256" key="8">
    <source>
        <dbReference type="ARBA" id="ARBA00025741"/>
    </source>
</evidence>
<feature type="region of interest" description="Disordered" evidence="11">
    <location>
        <begin position="353"/>
        <end position="376"/>
    </location>
</feature>
<comment type="similarity">
    <text evidence="8">Belongs to the WD repeat EBI family.</text>
</comment>
<feature type="repeat" description="WD" evidence="10">
    <location>
        <begin position="498"/>
        <end position="539"/>
    </location>
</feature>
<dbReference type="GO" id="GO:0000118">
    <property type="term" value="C:histone deacetylase complex"/>
    <property type="evidence" value="ECO:0000318"/>
    <property type="project" value="GO_Central"/>
</dbReference>
<dbReference type="GO" id="GO:0006357">
    <property type="term" value="P:regulation of transcription by RNA polymerase II"/>
    <property type="evidence" value="ECO:0000318"/>
    <property type="project" value="GO_Central"/>
</dbReference>
<dbReference type="OrthoDB" id="1367865at2759"/>
<dbReference type="PROSITE" id="PS00518">
    <property type="entry name" value="ZF_RING_1"/>
    <property type="match status" value="1"/>
</dbReference>
<protein>
    <recommendedName>
        <fullName evidence="12">RING-type domain-containing protein</fullName>
    </recommendedName>
</protein>
<sequence length="751" mass="84178">MSMAGNKSLFECCVCYSFYNRDFRKPKYLMCHHTVCLDCICKTLESSDSSFLQVRCPLCRVLTTIQSKDINQALRTNQDILDFMDIWIYKLSNNVDSRLSDHCQVVINQNCEETSSGLKWCRDCQDLAFDACHDNKHCTVTVSPTILKFAEEALAQGRQSLSNWEKAISKRDDLRAIVTSIQSSVNRLKERVDGLVDENDRALVTLRDSFEDIKQSVATLDPLTADVDFKGFVIQSEHDLKNAAETLETFSSFDGALVSVLLQSNNQRECGMLSGIIRWDDTPSNEIEIRVNETADDVTNSTFLLDARRFIGFLLASVPYTSLPNHRRSKDGSKKNRKIYLSQQSAPCLTTRESIDSQSPLQLPPATPITDVSISQQSSPSLTRVLIGSQSPTQLRPATPIKDISEFSYPPINECTSTCAWNPTENILASTRKNESVCLNFGPKLSDVTPLLFEGNNQTSGGQDHRLAWNSKGTQLATGSRDGWISFWTSSGTNLYRQKQHHGEILALKWSHEGKFLATGGRDTLVKVWNAVGQNCVQNFTYHKSAVWDFDWQSENTFASCDMSGKMFFGDIRLVDRPQFAYTGHQGWVKCLQWDNERFLLASCSSDKTVKIWTPFVPPFLQEYTGHKGPVNAVQWSPAGSNRYLASCSDDQTAQILDVKRQAIVHQLESKTKPSKMTCLSFSSDGKLLATGNENGAVEIWNVHNGRIVSTFKNFEASINKIAWQKGGTILGVARHDKTCAMIDIKNNKVK</sequence>
<evidence type="ECO:0000256" key="1">
    <source>
        <dbReference type="ARBA" id="ARBA00004123"/>
    </source>
</evidence>
<reference evidence="13 14" key="1">
    <citation type="journal article" date="2011" name="Science">
        <title>The ecoresponsive genome of Daphnia pulex.</title>
        <authorList>
            <person name="Colbourne J.K."/>
            <person name="Pfrender M.E."/>
            <person name="Gilbert D."/>
            <person name="Thomas W.K."/>
            <person name="Tucker A."/>
            <person name="Oakley T.H."/>
            <person name="Tokishita S."/>
            <person name="Aerts A."/>
            <person name="Arnold G.J."/>
            <person name="Basu M.K."/>
            <person name="Bauer D.J."/>
            <person name="Caceres C.E."/>
            <person name="Carmel L."/>
            <person name="Casola C."/>
            <person name="Choi J.H."/>
            <person name="Detter J.C."/>
            <person name="Dong Q."/>
            <person name="Dusheyko S."/>
            <person name="Eads B.D."/>
            <person name="Frohlich T."/>
            <person name="Geiler-Samerotte K.A."/>
            <person name="Gerlach D."/>
            <person name="Hatcher P."/>
            <person name="Jogdeo S."/>
            <person name="Krijgsveld J."/>
            <person name="Kriventseva E.V."/>
            <person name="Kultz D."/>
            <person name="Laforsch C."/>
            <person name="Lindquist E."/>
            <person name="Lopez J."/>
            <person name="Manak J.R."/>
            <person name="Muller J."/>
            <person name="Pangilinan J."/>
            <person name="Patwardhan R.P."/>
            <person name="Pitluck S."/>
            <person name="Pritham E.J."/>
            <person name="Rechtsteiner A."/>
            <person name="Rho M."/>
            <person name="Rogozin I.B."/>
            <person name="Sakarya O."/>
            <person name="Salamov A."/>
            <person name="Schaack S."/>
            <person name="Shapiro H."/>
            <person name="Shiga Y."/>
            <person name="Skalitzky C."/>
            <person name="Smith Z."/>
            <person name="Souvorov A."/>
            <person name="Sung W."/>
            <person name="Tang Z."/>
            <person name="Tsuchiya D."/>
            <person name="Tu H."/>
            <person name="Vos H."/>
            <person name="Wang M."/>
            <person name="Wolf Y.I."/>
            <person name="Yamagata H."/>
            <person name="Yamada T."/>
            <person name="Ye Y."/>
            <person name="Shaw J.R."/>
            <person name="Andrews J."/>
            <person name="Crease T.J."/>
            <person name="Tang H."/>
            <person name="Lucas S.M."/>
            <person name="Robertson H.M."/>
            <person name="Bork P."/>
            <person name="Koonin E.V."/>
            <person name="Zdobnov E.M."/>
            <person name="Grigoriev I.V."/>
            <person name="Lynch M."/>
            <person name="Boore J.L."/>
        </authorList>
    </citation>
    <scope>NUCLEOTIDE SEQUENCE [LARGE SCALE GENOMIC DNA]</scope>
</reference>
<dbReference type="Pfam" id="PF00400">
    <property type="entry name" value="WD40"/>
    <property type="match status" value="4"/>
</dbReference>
<feature type="repeat" description="WD" evidence="10">
    <location>
        <begin position="624"/>
        <end position="667"/>
    </location>
</feature>
<dbReference type="SUPFAM" id="SSF50978">
    <property type="entry name" value="WD40 repeat-like"/>
    <property type="match status" value="1"/>
</dbReference>
<dbReference type="InterPro" id="IPR013083">
    <property type="entry name" value="Znf_RING/FYVE/PHD"/>
</dbReference>
<dbReference type="eggNOG" id="KOG0273">
    <property type="taxonomic scope" value="Eukaryota"/>
</dbReference>
<evidence type="ECO:0000256" key="9">
    <source>
        <dbReference type="PROSITE-ProRule" id="PRU00175"/>
    </source>
</evidence>
<dbReference type="PROSITE" id="PS50294">
    <property type="entry name" value="WD_REPEATS_REGION"/>
    <property type="match status" value="3"/>
</dbReference>
<dbReference type="InterPro" id="IPR024977">
    <property type="entry name" value="Apc4-like_WD40_dom"/>
</dbReference>
<comment type="subcellular location">
    <subcellularLocation>
        <location evidence="1">Nucleus</location>
    </subcellularLocation>
</comment>
<name>E9HAB6_DAPPU</name>
<dbReference type="PANTHER" id="PTHR22846:SF2">
    <property type="entry name" value="F-BOX-LIKE_WD REPEAT-CONTAINING PROTEIN EBI"/>
    <property type="match status" value="1"/>
</dbReference>
<dbReference type="Proteomes" id="UP000000305">
    <property type="component" value="Unassembled WGS sequence"/>
</dbReference>
<dbReference type="SUPFAM" id="SSF57850">
    <property type="entry name" value="RING/U-box"/>
    <property type="match status" value="1"/>
</dbReference>
<dbReference type="EMBL" id="GL732611">
    <property type="protein sequence ID" value="EFX71321.1"/>
    <property type="molecule type" value="Genomic_DNA"/>
</dbReference>
<dbReference type="InterPro" id="IPR001680">
    <property type="entry name" value="WD40_rpt"/>
</dbReference>
<dbReference type="PROSITE" id="PS00678">
    <property type="entry name" value="WD_REPEATS_1"/>
    <property type="match status" value="1"/>
</dbReference>
<dbReference type="HOGENOM" id="CLU_370578_0_0_1"/>
<dbReference type="PROSITE" id="PS50082">
    <property type="entry name" value="WD_REPEATS_2"/>
    <property type="match status" value="4"/>
</dbReference>
<dbReference type="InterPro" id="IPR017907">
    <property type="entry name" value="Znf_RING_CS"/>
</dbReference>
<organism evidence="13 14">
    <name type="scientific">Daphnia pulex</name>
    <name type="common">Water flea</name>
    <dbReference type="NCBI Taxonomy" id="6669"/>
    <lineage>
        <taxon>Eukaryota</taxon>
        <taxon>Metazoa</taxon>
        <taxon>Ecdysozoa</taxon>
        <taxon>Arthropoda</taxon>
        <taxon>Crustacea</taxon>
        <taxon>Branchiopoda</taxon>
        <taxon>Diplostraca</taxon>
        <taxon>Cladocera</taxon>
        <taxon>Anomopoda</taxon>
        <taxon>Daphniidae</taxon>
        <taxon>Daphnia</taxon>
    </lineage>
</organism>
<dbReference type="InterPro" id="IPR019775">
    <property type="entry name" value="WD40_repeat_CS"/>
</dbReference>
<dbReference type="AlphaFoldDB" id="E9HAB6"/>
<evidence type="ECO:0000256" key="6">
    <source>
        <dbReference type="ARBA" id="ARBA00022833"/>
    </source>
</evidence>
<accession>E9HAB6</accession>
<evidence type="ECO:0000256" key="11">
    <source>
        <dbReference type="SAM" id="MobiDB-lite"/>
    </source>
</evidence>
<dbReference type="PANTHER" id="PTHR22846">
    <property type="entry name" value="WD40 REPEAT PROTEIN"/>
    <property type="match status" value="1"/>
</dbReference>
<dbReference type="KEGG" id="dpx:DAPPUDRAFT_308939"/>
<dbReference type="Gene3D" id="3.30.40.10">
    <property type="entry name" value="Zinc/RING finger domain, C3HC4 (zinc finger)"/>
    <property type="match status" value="1"/>
</dbReference>
<evidence type="ECO:0000256" key="10">
    <source>
        <dbReference type="PROSITE-ProRule" id="PRU00221"/>
    </source>
</evidence>
<dbReference type="SMART" id="SM00320">
    <property type="entry name" value="WD40"/>
    <property type="match status" value="7"/>
</dbReference>
<keyword evidence="5 9" id="KW-0863">Zinc-finger</keyword>
<dbReference type="InterPro" id="IPR001841">
    <property type="entry name" value="Znf_RING"/>
</dbReference>
<dbReference type="GO" id="GO:0008270">
    <property type="term" value="F:zinc ion binding"/>
    <property type="evidence" value="ECO:0007669"/>
    <property type="project" value="UniProtKB-KW"/>
</dbReference>
<evidence type="ECO:0000259" key="12">
    <source>
        <dbReference type="PROSITE" id="PS50089"/>
    </source>
</evidence>